<keyword evidence="3 4" id="KW-0560">Oxidoreductase</keyword>
<gene>
    <name evidence="4 10" type="primary">proC</name>
    <name evidence="10" type="ORF">CUZ56_01265</name>
</gene>
<feature type="domain" description="Pyrroline-5-carboxylate reductase catalytic N-terminal" evidence="8">
    <location>
        <begin position="10"/>
        <end position="86"/>
    </location>
</feature>
<feature type="binding site" evidence="6">
    <location>
        <begin position="72"/>
        <end position="75"/>
    </location>
    <ligand>
        <name>NADP(+)</name>
        <dbReference type="ChEBI" id="CHEBI:58349"/>
    </ligand>
</feature>
<comment type="subcellular location">
    <subcellularLocation>
        <location evidence="4">Cytoplasm</location>
    </subcellularLocation>
</comment>
<dbReference type="AlphaFoldDB" id="A0A433SF02"/>
<dbReference type="GO" id="GO:0004735">
    <property type="term" value="F:pyrroline-5-carboxylate reductase activity"/>
    <property type="evidence" value="ECO:0007669"/>
    <property type="project" value="UniProtKB-UniRule"/>
</dbReference>
<dbReference type="Pfam" id="PF03807">
    <property type="entry name" value="F420_oxidored"/>
    <property type="match status" value="1"/>
</dbReference>
<evidence type="ECO:0000259" key="8">
    <source>
        <dbReference type="Pfam" id="PF03807"/>
    </source>
</evidence>
<evidence type="ECO:0000313" key="10">
    <source>
        <dbReference type="EMBL" id="RUS67321.1"/>
    </source>
</evidence>
<keyword evidence="4 7" id="KW-0641">Proline biosynthesis</keyword>
<evidence type="ECO:0000313" key="11">
    <source>
        <dbReference type="Proteomes" id="UP000286947"/>
    </source>
</evidence>
<evidence type="ECO:0000256" key="4">
    <source>
        <dbReference type="HAMAP-Rule" id="MF_01925"/>
    </source>
</evidence>
<evidence type="ECO:0000259" key="9">
    <source>
        <dbReference type="Pfam" id="PF14748"/>
    </source>
</evidence>
<organism evidence="10 11">
    <name type="scientific">Saezia sanguinis</name>
    <dbReference type="NCBI Taxonomy" id="1965230"/>
    <lineage>
        <taxon>Bacteria</taxon>
        <taxon>Pseudomonadati</taxon>
        <taxon>Pseudomonadota</taxon>
        <taxon>Betaproteobacteria</taxon>
        <taxon>Burkholderiales</taxon>
        <taxon>Saeziaceae</taxon>
        <taxon>Saezia</taxon>
    </lineage>
</organism>
<comment type="catalytic activity">
    <reaction evidence="4 7">
        <text>L-proline + NADP(+) = (S)-1-pyrroline-5-carboxylate + NADPH + 2 H(+)</text>
        <dbReference type="Rhea" id="RHEA:14109"/>
        <dbReference type="ChEBI" id="CHEBI:15378"/>
        <dbReference type="ChEBI" id="CHEBI:17388"/>
        <dbReference type="ChEBI" id="CHEBI:57783"/>
        <dbReference type="ChEBI" id="CHEBI:58349"/>
        <dbReference type="ChEBI" id="CHEBI:60039"/>
        <dbReference type="EC" id="1.5.1.2"/>
    </reaction>
</comment>
<evidence type="ECO:0000256" key="1">
    <source>
        <dbReference type="ARBA" id="ARBA00005525"/>
    </source>
</evidence>
<dbReference type="InterPro" id="IPR053790">
    <property type="entry name" value="P5CR-like_CS"/>
</dbReference>
<reference evidence="10 11" key="1">
    <citation type="submission" date="2018-01" db="EMBL/GenBank/DDBJ databases">
        <title>Saezia sanguinis gen. nov., sp. nov., in the order Burkholderiales isolated from human blood.</title>
        <authorList>
            <person name="Medina-Pascual M.J."/>
            <person name="Valdezate S."/>
            <person name="Monzon S."/>
            <person name="Cuesta I."/>
            <person name="Carrasco G."/>
            <person name="Villalon P."/>
            <person name="Saez-Nieto J.A."/>
        </authorList>
    </citation>
    <scope>NUCLEOTIDE SEQUENCE [LARGE SCALE GENOMIC DNA]</scope>
    <source>
        <strain evidence="10 11">CNM695-12</strain>
    </source>
</reference>
<dbReference type="Gene3D" id="1.10.3730.10">
    <property type="entry name" value="ProC C-terminal domain-like"/>
    <property type="match status" value="1"/>
</dbReference>
<dbReference type="Pfam" id="PF14748">
    <property type="entry name" value="P5CR_dimer"/>
    <property type="match status" value="1"/>
</dbReference>
<keyword evidence="4" id="KW-0963">Cytoplasm</keyword>
<dbReference type="OrthoDB" id="9805754at2"/>
<dbReference type="RefSeq" id="WP_126979259.1">
    <property type="nucleotide sequence ID" value="NZ_PQSP01000002.1"/>
</dbReference>
<sequence length="275" mass="29380">MSTDPTLTVFIGGGNMATAILGGLIQQGTPREDICVIEPNAQQREHLKQAYGIQTQEQASDILAQAKILVWAIKPQIFHEAVQPIKPFLPASSPLHISVAAGIKAQSIASWLGTERIVRVMPNTPALVRQGITGMYAMNAVPQADRQAADTLLQSVGQTVWVEQESQLDGVVAVSGSGPAYAFYLIEAMQQAGQDLGLSAEQSRQLAVATVAGAAALAAQSEDPVSTLRERVTSKGGTTYAALSHMELHHIKQHLIEAMHKAAERSQQLSDEFGK</sequence>
<comment type="catalytic activity">
    <reaction evidence="4">
        <text>L-proline + NAD(+) = (S)-1-pyrroline-5-carboxylate + NADH + 2 H(+)</text>
        <dbReference type="Rhea" id="RHEA:14105"/>
        <dbReference type="ChEBI" id="CHEBI:15378"/>
        <dbReference type="ChEBI" id="CHEBI:17388"/>
        <dbReference type="ChEBI" id="CHEBI:57540"/>
        <dbReference type="ChEBI" id="CHEBI:57945"/>
        <dbReference type="ChEBI" id="CHEBI:60039"/>
        <dbReference type="EC" id="1.5.1.2"/>
    </reaction>
</comment>
<dbReference type="EMBL" id="PQSP01000002">
    <property type="protein sequence ID" value="RUS67321.1"/>
    <property type="molecule type" value="Genomic_DNA"/>
</dbReference>
<protein>
    <recommendedName>
        <fullName evidence="4 5">Pyrroline-5-carboxylate reductase</fullName>
        <shortName evidence="4">P5C reductase</shortName>
        <shortName evidence="4">P5CR</shortName>
        <ecNumber evidence="4 5">1.5.1.2</ecNumber>
    </recommendedName>
    <alternativeName>
        <fullName evidence="4">PCA reductase</fullName>
    </alternativeName>
</protein>
<evidence type="ECO:0000256" key="5">
    <source>
        <dbReference type="NCBIfam" id="TIGR00112"/>
    </source>
</evidence>
<keyword evidence="2 4" id="KW-0521">NADP</keyword>
<dbReference type="InterPro" id="IPR008927">
    <property type="entry name" value="6-PGluconate_DH-like_C_sf"/>
</dbReference>
<dbReference type="SUPFAM" id="SSF48179">
    <property type="entry name" value="6-phosphogluconate dehydrogenase C-terminal domain-like"/>
    <property type="match status" value="1"/>
</dbReference>
<dbReference type="EC" id="1.5.1.2" evidence="4 5"/>
<dbReference type="UniPathway" id="UPA00098">
    <property type="reaction ID" value="UER00361"/>
</dbReference>
<dbReference type="InterPro" id="IPR036291">
    <property type="entry name" value="NAD(P)-bd_dom_sf"/>
</dbReference>
<keyword evidence="11" id="KW-1185">Reference proteome</keyword>
<comment type="caution">
    <text evidence="10">The sequence shown here is derived from an EMBL/GenBank/DDBJ whole genome shotgun (WGS) entry which is preliminary data.</text>
</comment>
<dbReference type="NCBIfam" id="TIGR00112">
    <property type="entry name" value="proC"/>
    <property type="match status" value="1"/>
</dbReference>
<dbReference type="FunFam" id="1.10.3730.10:FF:000001">
    <property type="entry name" value="Pyrroline-5-carboxylate reductase"/>
    <property type="match status" value="1"/>
</dbReference>
<dbReference type="InterPro" id="IPR000304">
    <property type="entry name" value="Pyrroline-COOH_reductase"/>
</dbReference>
<dbReference type="PANTHER" id="PTHR11645:SF0">
    <property type="entry name" value="PYRROLINE-5-CARBOXYLATE REDUCTASE 3"/>
    <property type="match status" value="1"/>
</dbReference>
<proteinExistence type="inferred from homology"/>
<accession>A0A433SF02</accession>
<comment type="pathway">
    <text evidence="4 7">Amino-acid biosynthesis; L-proline biosynthesis; L-proline from L-glutamate 5-semialdehyde: step 1/1.</text>
</comment>
<dbReference type="PIRSF" id="PIRSF000193">
    <property type="entry name" value="Pyrrol-5-carb_rd"/>
    <property type="match status" value="1"/>
</dbReference>
<dbReference type="GO" id="GO:0005737">
    <property type="term" value="C:cytoplasm"/>
    <property type="evidence" value="ECO:0007669"/>
    <property type="project" value="UniProtKB-SubCell"/>
</dbReference>
<dbReference type="PANTHER" id="PTHR11645">
    <property type="entry name" value="PYRROLINE-5-CARBOXYLATE REDUCTASE"/>
    <property type="match status" value="1"/>
</dbReference>
<feature type="domain" description="Pyrroline-5-carboxylate reductase dimerisation" evidence="9">
    <location>
        <begin position="165"/>
        <end position="269"/>
    </location>
</feature>
<evidence type="ECO:0000256" key="7">
    <source>
        <dbReference type="RuleBase" id="RU003903"/>
    </source>
</evidence>
<dbReference type="GO" id="GO:0055129">
    <property type="term" value="P:L-proline biosynthetic process"/>
    <property type="evidence" value="ECO:0007669"/>
    <property type="project" value="UniProtKB-UniRule"/>
</dbReference>
<dbReference type="PROSITE" id="PS00521">
    <property type="entry name" value="P5CR"/>
    <property type="match status" value="1"/>
</dbReference>
<evidence type="ECO:0000256" key="2">
    <source>
        <dbReference type="ARBA" id="ARBA00022857"/>
    </source>
</evidence>
<dbReference type="SUPFAM" id="SSF51735">
    <property type="entry name" value="NAD(P)-binding Rossmann-fold domains"/>
    <property type="match status" value="1"/>
</dbReference>
<dbReference type="InterPro" id="IPR029036">
    <property type="entry name" value="P5CR_dimer"/>
</dbReference>
<evidence type="ECO:0000256" key="3">
    <source>
        <dbReference type="ARBA" id="ARBA00023002"/>
    </source>
</evidence>
<comment type="similarity">
    <text evidence="1 4 7">Belongs to the pyrroline-5-carboxylate reductase family.</text>
</comment>
<dbReference type="HAMAP" id="MF_01925">
    <property type="entry name" value="P5C_reductase"/>
    <property type="match status" value="1"/>
</dbReference>
<dbReference type="Proteomes" id="UP000286947">
    <property type="component" value="Unassembled WGS sequence"/>
</dbReference>
<dbReference type="InterPro" id="IPR028939">
    <property type="entry name" value="P5C_Rdtase_cat_N"/>
</dbReference>
<comment type="function">
    <text evidence="4">Catalyzes the reduction of 1-pyrroline-5-carboxylate (PCA) to L-proline.</text>
</comment>
<dbReference type="Gene3D" id="3.40.50.720">
    <property type="entry name" value="NAD(P)-binding Rossmann-like Domain"/>
    <property type="match status" value="1"/>
</dbReference>
<feature type="binding site" evidence="6">
    <location>
        <begin position="11"/>
        <end position="16"/>
    </location>
    <ligand>
        <name>NADP(+)</name>
        <dbReference type="ChEBI" id="CHEBI:58349"/>
    </ligand>
</feature>
<evidence type="ECO:0000256" key="6">
    <source>
        <dbReference type="PIRSR" id="PIRSR000193-1"/>
    </source>
</evidence>
<name>A0A433SF02_9BURK</name>
<keyword evidence="4 7" id="KW-0028">Amino-acid biosynthesis</keyword>